<dbReference type="AlphaFoldDB" id="A0A8I1HTZ2"/>
<dbReference type="GO" id="GO:0003677">
    <property type="term" value="F:DNA binding"/>
    <property type="evidence" value="ECO:0007669"/>
    <property type="project" value="InterPro"/>
</dbReference>
<dbReference type="Proteomes" id="UP000603369">
    <property type="component" value="Unassembled WGS sequence"/>
</dbReference>
<reference evidence="2 3" key="1">
    <citation type="submission" date="2020-12" db="EMBL/GenBank/DDBJ databases">
        <title>Draft genome sequence of the commensal strain Corynebacterium tuberculostearicum MFP09/CIP 102622 isolated from human skin.</title>
        <authorList>
            <person name="Boukerb A.M."/>
            <person name="Janvier X."/>
            <person name="Feuilloley M.G.J."/>
            <person name="Groboillot A."/>
        </authorList>
    </citation>
    <scope>NUCLEOTIDE SEQUENCE [LARGE SCALE GENOMIC DNA]</scope>
    <source>
        <strain evidence="2 3">CIP 102622</strain>
    </source>
</reference>
<dbReference type="InterPro" id="IPR010093">
    <property type="entry name" value="SinI_DNA-bd"/>
</dbReference>
<comment type="caution">
    <text evidence="2">The sequence shown here is derived from an EMBL/GenBank/DDBJ whole genome shotgun (WGS) entry which is preliminary data.</text>
</comment>
<feature type="domain" description="Helix-turn-helix" evidence="1">
    <location>
        <begin position="79"/>
        <end position="127"/>
    </location>
</feature>
<proteinExistence type="predicted"/>
<dbReference type="SUPFAM" id="SSF46955">
    <property type="entry name" value="Putative DNA-binding domain"/>
    <property type="match status" value="1"/>
</dbReference>
<gene>
    <name evidence="2" type="ORF">JDP02_11245</name>
</gene>
<dbReference type="InterPro" id="IPR009061">
    <property type="entry name" value="DNA-bd_dom_put_sf"/>
</dbReference>
<sequence>MKDLQNGGTTRDTSPAEEALLRLNSVLEVKDSPAPVDIFVQGTEQIIAIPREIAETLQKVLAIEAAGKSVRVVPEESEFTTQQAADFLNVSRPHVVKLIDEGSLPGYKVGSHRRVSLADLQKYKNERDASQRRAVAELTALSEDLELY</sequence>
<keyword evidence="3" id="KW-1185">Reference proteome</keyword>
<organism evidence="2 3">
    <name type="scientific">Corynebacterium tuberculostearicum</name>
    <dbReference type="NCBI Taxonomy" id="38304"/>
    <lineage>
        <taxon>Bacteria</taxon>
        <taxon>Bacillati</taxon>
        <taxon>Actinomycetota</taxon>
        <taxon>Actinomycetes</taxon>
        <taxon>Mycobacteriales</taxon>
        <taxon>Corynebacteriaceae</taxon>
        <taxon>Corynebacterium</taxon>
    </lineage>
</organism>
<dbReference type="RefSeq" id="WP_200436309.1">
    <property type="nucleotide sequence ID" value="NZ_CP175765.1"/>
</dbReference>
<evidence type="ECO:0000313" key="3">
    <source>
        <dbReference type="Proteomes" id="UP000603369"/>
    </source>
</evidence>
<dbReference type="NCBIfam" id="TIGR01764">
    <property type="entry name" value="excise"/>
    <property type="match status" value="1"/>
</dbReference>
<protein>
    <submittedName>
        <fullName evidence="2">Helix-turn-helix domain-containing protein</fullName>
    </submittedName>
</protein>
<dbReference type="InterPro" id="IPR041657">
    <property type="entry name" value="HTH_17"/>
</dbReference>
<name>A0A8I1HTZ2_9CORY</name>
<evidence type="ECO:0000313" key="2">
    <source>
        <dbReference type="EMBL" id="MBK3429073.1"/>
    </source>
</evidence>
<dbReference type="EMBL" id="JAEHFL010000022">
    <property type="protein sequence ID" value="MBK3429073.1"/>
    <property type="molecule type" value="Genomic_DNA"/>
</dbReference>
<evidence type="ECO:0000259" key="1">
    <source>
        <dbReference type="Pfam" id="PF12728"/>
    </source>
</evidence>
<dbReference type="Pfam" id="PF12728">
    <property type="entry name" value="HTH_17"/>
    <property type="match status" value="1"/>
</dbReference>
<accession>A0A8I1HTZ2</accession>